<accession>A0AA39ZVF6</accession>
<dbReference type="Pfam" id="PF06985">
    <property type="entry name" value="HET"/>
    <property type="match status" value="1"/>
</dbReference>
<proteinExistence type="predicted"/>
<dbReference type="PANTHER" id="PTHR24166">
    <property type="entry name" value="ROLLING PEBBLES, ISOFORM B"/>
    <property type="match status" value="1"/>
</dbReference>
<dbReference type="PROSITE" id="PS50088">
    <property type="entry name" value="ANK_REPEAT"/>
    <property type="match status" value="7"/>
</dbReference>
<evidence type="ECO:0000313" key="5">
    <source>
        <dbReference type="EMBL" id="KAK0704291.1"/>
    </source>
</evidence>
<evidence type="ECO:0000256" key="1">
    <source>
        <dbReference type="ARBA" id="ARBA00022737"/>
    </source>
</evidence>
<keyword evidence="6" id="KW-1185">Reference proteome</keyword>
<gene>
    <name evidence="5" type="ORF">B0H67DRAFT_637033</name>
</gene>
<dbReference type="PRINTS" id="PR01415">
    <property type="entry name" value="ANKYRIN"/>
</dbReference>
<name>A0AA39ZVF6_9PEZI</name>
<comment type="caution">
    <text evidence="5">The sequence shown here is derived from an EMBL/GenBank/DDBJ whole genome shotgun (WGS) entry which is preliminary data.</text>
</comment>
<dbReference type="PROSITE" id="PS50297">
    <property type="entry name" value="ANK_REP_REGION"/>
    <property type="match status" value="7"/>
</dbReference>
<dbReference type="PANTHER" id="PTHR24166:SF48">
    <property type="entry name" value="PROTEIN VAPYRIN"/>
    <property type="match status" value="1"/>
</dbReference>
<dbReference type="InterPro" id="IPR010730">
    <property type="entry name" value="HET"/>
</dbReference>
<dbReference type="Pfam" id="PF12796">
    <property type="entry name" value="Ank_2"/>
    <property type="match status" value="3"/>
</dbReference>
<feature type="repeat" description="ANK" evidence="3">
    <location>
        <begin position="629"/>
        <end position="661"/>
    </location>
</feature>
<dbReference type="AlphaFoldDB" id="A0AA39ZVF6"/>
<dbReference type="InterPro" id="IPR002110">
    <property type="entry name" value="Ankyrin_rpt"/>
</dbReference>
<organism evidence="5 6">
    <name type="scientific">Lasiosphaeris hirsuta</name>
    <dbReference type="NCBI Taxonomy" id="260670"/>
    <lineage>
        <taxon>Eukaryota</taxon>
        <taxon>Fungi</taxon>
        <taxon>Dikarya</taxon>
        <taxon>Ascomycota</taxon>
        <taxon>Pezizomycotina</taxon>
        <taxon>Sordariomycetes</taxon>
        <taxon>Sordariomycetidae</taxon>
        <taxon>Sordariales</taxon>
        <taxon>Lasiosphaeriaceae</taxon>
        <taxon>Lasiosphaeris</taxon>
    </lineage>
</organism>
<dbReference type="SMART" id="SM00248">
    <property type="entry name" value="ANK"/>
    <property type="match status" value="10"/>
</dbReference>
<dbReference type="Proteomes" id="UP001172102">
    <property type="component" value="Unassembled WGS sequence"/>
</dbReference>
<feature type="repeat" description="ANK" evidence="3">
    <location>
        <begin position="662"/>
        <end position="694"/>
    </location>
</feature>
<reference evidence="5" key="1">
    <citation type="submission" date="2023-06" db="EMBL/GenBank/DDBJ databases">
        <title>Genome-scale phylogeny and comparative genomics of the fungal order Sordariales.</title>
        <authorList>
            <consortium name="Lawrence Berkeley National Laboratory"/>
            <person name="Hensen N."/>
            <person name="Bonometti L."/>
            <person name="Westerberg I."/>
            <person name="Brannstrom I.O."/>
            <person name="Guillou S."/>
            <person name="Cros-Aarteil S."/>
            <person name="Calhoun S."/>
            <person name="Haridas S."/>
            <person name="Kuo A."/>
            <person name="Mondo S."/>
            <person name="Pangilinan J."/>
            <person name="Riley R."/>
            <person name="Labutti K."/>
            <person name="Andreopoulos B."/>
            <person name="Lipzen A."/>
            <person name="Chen C."/>
            <person name="Yanf M."/>
            <person name="Daum C."/>
            <person name="Ng V."/>
            <person name="Clum A."/>
            <person name="Steindorff A."/>
            <person name="Ohm R."/>
            <person name="Martin F."/>
            <person name="Silar P."/>
            <person name="Natvig D."/>
            <person name="Lalanne C."/>
            <person name="Gautier V."/>
            <person name="Ament-Velasquez S.L."/>
            <person name="Kruys A."/>
            <person name="Hutchinson M.I."/>
            <person name="Powell A.J."/>
            <person name="Barry K."/>
            <person name="Miller A.N."/>
            <person name="Grigoriev I.V."/>
            <person name="Debuchy R."/>
            <person name="Gladieux P."/>
            <person name="Thoren M.H."/>
            <person name="Johannesson H."/>
        </authorList>
    </citation>
    <scope>NUCLEOTIDE SEQUENCE</scope>
    <source>
        <strain evidence="5">SMH4607-1</strain>
    </source>
</reference>
<evidence type="ECO:0000256" key="2">
    <source>
        <dbReference type="ARBA" id="ARBA00023043"/>
    </source>
</evidence>
<keyword evidence="1" id="KW-0677">Repeat</keyword>
<dbReference type="Pfam" id="PF13637">
    <property type="entry name" value="Ank_4"/>
    <property type="match status" value="1"/>
</dbReference>
<feature type="repeat" description="ANK" evidence="3">
    <location>
        <begin position="596"/>
        <end position="628"/>
    </location>
</feature>
<sequence>MSDKGSSQSVSGALLSDFGQKLLPKFQVSAVKQNPRPARLTLTWSRPVHHERLRPDRSSATEAVEMRLLHTSTLMLAEFVDGDVPRYAILSHTWGDSEVTLRDMEDGRAADKRAYGKIEACCSTARDRGFEYIWVDTCCIDKTSNADSCLAYLADVPSRAPFPESRWFTRGWTLQELIAPPAVIFFDEDWEELGTRESLREAVSSCTRIPLDLLSGGADIHTFSIAQKMSWAAGRQTTRVEGRAYSLLGIHNINMPLIYREKETAFIRLQEEIMKISDDHNLFAWRSPDTRGGLLATSPDPFIRSGNIIEYTPPGTIGSPLAPHGIGLGILRCRERGAGAEPIAIYLRDPLLTMTQFERVRSDEFQPINMTRLRLSQCPLRKMCIRKGRMARGEKSGDRGLGEGAALKIPPAEAHRTDDARRAALLQAVEQDHEGDKWLLLTRSDFEESLKGELGPYVLSRAVEQCHEPVINLLLARSEIDADQKDKDGRTPLLKIAEASLAVAVRQMLRSGKLLVEQGANIESKDRSGWTPLSHAVESGNEAVVQLLLEKRADVESEDRSTEGVSLLSWASGNGLIAVVRLLLLKGTDLNSQDQFQQTPLIWAALSAAEVVARLLLEKGANMEARDDSGRTSLSWAAKNGQEAVVELLLEEGADVEARDMYGRTPVLWAAEKGHKTVVKLLLEKGADVEAGDKYCQTPLSWAAEKGQEAVVKLLLEKRTDVETRDKYGQTPVSWAAKKGQEAVIKLLLGKGADVEVRDNYGRTPVLWAAEKGHKAVVELLTRWCNRLSTPAHNVSP</sequence>
<evidence type="ECO:0000256" key="3">
    <source>
        <dbReference type="PROSITE-ProRule" id="PRU00023"/>
    </source>
</evidence>
<dbReference type="EMBL" id="JAUKUA010000007">
    <property type="protein sequence ID" value="KAK0704291.1"/>
    <property type="molecule type" value="Genomic_DNA"/>
</dbReference>
<feature type="repeat" description="ANK" evidence="3">
    <location>
        <begin position="563"/>
        <end position="595"/>
    </location>
</feature>
<dbReference type="SUPFAM" id="SSF48403">
    <property type="entry name" value="Ankyrin repeat"/>
    <property type="match status" value="1"/>
</dbReference>
<keyword evidence="2 3" id="KW-0040">ANK repeat</keyword>
<feature type="repeat" description="ANK" evidence="3">
    <location>
        <begin position="528"/>
        <end position="560"/>
    </location>
</feature>
<dbReference type="InterPro" id="IPR036770">
    <property type="entry name" value="Ankyrin_rpt-contain_sf"/>
</dbReference>
<feature type="repeat" description="ANK" evidence="3">
    <location>
        <begin position="728"/>
        <end position="760"/>
    </location>
</feature>
<feature type="repeat" description="ANK" evidence="3">
    <location>
        <begin position="695"/>
        <end position="727"/>
    </location>
</feature>
<feature type="domain" description="Heterokaryon incompatibility" evidence="4">
    <location>
        <begin position="87"/>
        <end position="147"/>
    </location>
</feature>
<evidence type="ECO:0000259" key="4">
    <source>
        <dbReference type="Pfam" id="PF06985"/>
    </source>
</evidence>
<evidence type="ECO:0000313" key="6">
    <source>
        <dbReference type="Proteomes" id="UP001172102"/>
    </source>
</evidence>
<dbReference type="InterPro" id="IPR050889">
    <property type="entry name" value="Dendritic_Spine_Reg/Scaffold"/>
</dbReference>
<protein>
    <submittedName>
        <fullName evidence="5">Ankyrin repeat-containing domain protein</fullName>
    </submittedName>
</protein>
<dbReference type="Gene3D" id="1.25.40.20">
    <property type="entry name" value="Ankyrin repeat-containing domain"/>
    <property type="match status" value="4"/>
</dbReference>